<dbReference type="InterPro" id="IPR028082">
    <property type="entry name" value="Peripla_BP_I"/>
</dbReference>
<dbReference type="SUPFAM" id="SSF53822">
    <property type="entry name" value="Periplasmic binding protein-like I"/>
    <property type="match status" value="1"/>
</dbReference>
<evidence type="ECO:0000259" key="6">
    <source>
        <dbReference type="Pfam" id="PF13458"/>
    </source>
</evidence>
<dbReference type="GO" id="GO:0006865">
    <property type="term" value="P:amino acid transport"/>
    <property type="evidence" value="ECO:0007669"/>
    <property type="project" value="UniProtKB-KW"/>
</dbReference>
<dbReference type="Pfam" id="PF13458">
    <property type="entry name" value="Peripla_BP_6"/>
    <property type="match status" value="1"/>
</dbReference>
<evidence type="ECO:0000256" key="3">
    <source>
        <dbReference type="ARBA" id="ARBA00022729"/>
    </source>
</evidence>
<comment type="similarity">
    <text evidence="1">Belongs to the leucine-binding protein family.</text>
</comment>
<dbReference type="InterPro" id="IPR028081">
    <property type="entry name" value="Leu-bd"/>
</dbReference>
<evidence type="ECO:0000313" key="8">
    <source>
        <dbReference type="Proteomes" id="UP000294881"/>
    </source>
</evidence>
<evidence type="ECO:0000256" key="5">
    <source>
        <dbReference type="SAM" id="SignalP"/>
    </source>
</evidence>
<dbReference type="Gene3D" id="3.40.50.2300">
    <property type="match status" value="2"/>
</dbReference>
<dbReference type="AlphaFoldDB" id="A0A4V2RWQ6"/>
<dbReference type="Proteomes" id="UP000294881">
    <property type="component" value="Unassembled WGS sequence"/>
</dbReference>
<keyword evidence="8" id="KW-1185">Reference proteome</keyword>
<comment type="caution">
    <text evidence="7">The sequence shown here is derived from an EMBL/GenBank/DDBJ whole genome shotgun (WGS) entry which is preliminary data.</text>
</comment>
<keyword evidence="2" id="KW-0813">Transport</keyword>
<dbReference type="EMBL" id="SLWL01000017">
    <property type="protein sequence ID" value="TCO09483.1"/>
    <property type="molecule type" value="Genomic_DNA"/>
</dbReference>
<dbReference type="InterPro" id="IPR051010">
    <property type="entry name" value="BCAA_transport"/>
</dbReference>
<dbReference type="OrthoDB" id="9791590at2"/>
<reference evidence="7 8" key="1">
    <citation type="submission" date="2019-03" db="EMBL/GenBank/DDBJ databases">
        <title>Genomic Encyclopedia of Type Strains, Phase IV (KMG-IV): sequencing the most valuable type-strain genomes for metagenomic binning, comparative biology and taxonomic classification.</title>
        <authorList>
            <person name="Goeker M."/>
        </authorList>
    </citation>
    <scope>NUCLEOTIDE SEQUENCE [LARGE SCALE GENOMIC DNA]</scope>
    <source>
        <strain evidence="7 8">DSM 22958</strain>
    </source>
</reference>
<gene>
    <name evidence="7" type="ORF">EV666_1176</name>
</gene>
<feature type="domain" description="Leucine-binding protein" evidence="6">
    <location>
        <begin position="26"/>
        <end position="361"/>
    </location>
</feature>
<organism evidence="7 8">
    <name type="scientific">Camelimonas lactis</name>
    <dbReference type="NCBI Taxonomy" id="659006"/>
    <lineage>
        <taxon>Bacteria</taxon>
        <taxon>Pseudomonadati</taxon>
        <taxon>Pseudomonadota</taxon>
        <taxon>Alphaproteobacteria</taxon>
        <taxon>Hyphomicrobiales</taxon>
        <taxon>Chelatococcaceae</taxon>
        <taxon>Camelimonas</taxon>
    </lineage>
</organism>
<evidence type="ECO:0000256" key="2">
    <source>
        <dbReference type="ARBA" id="ARBA00022448"/>
    </source>
</evidence>
<evidence type="ECO:0000256" key="4">
    <source>
        <dbReference type="ARBA" id="ARBA00022970"/>
    </source>
</evidence>
<dbReference type="PRINTS" id="PR00337">
    <property type="entry name" value="LEUILEVALBP"/>
</dbReference>
<dbReference type="RefSeq" id="WP_132010163.1">
    <property type="nucleotide sequence ID" value="NZ_JBHUNN010000002.1"/>
</dbReference>
<feature type="signal peptide" evidence="5">
    <location>
        <begin position="1"/>
        <end position="24"/>
    </location>
</feature>
<evidence type="ECO:0000313" key="7">
    <source>
        <dbReference type="EMBL" id="TCO09483.1"/>
    </source>
</evidence>
<dbReference type="PANTHER" id="PTHR30483">
    <property type="entry name" value="LEUCINE-SPECIFIC-BINDING PROTEIN"/>
    <property type="match status" value="1"/>
</dbReference>
<protein>
    <submittedName>
        <fullName evidence="7">Branched-chain amino acid transport system substrate-binding protein</fullName>
    </submittedName>
</protein>
<sequence length="382" mass="40251">MKNGLARTAFAAALSLAMSLPALADIKIGAFTSATGPASFLGEPQRLTLEMLVRQINAAGGVNGERINLVYYDDASDASASRNFAVRMIEEDGVAAIIGGSGTGNSMAIIPVIEDAKIPFVSFSGGVEIIDPVRKWVFKPPHTDLMACEKIFDDMKALGLSRAALIAGQGGFAKSMAKQCAALAPKKSITILAQESYGPRDSDMTPQLNRIKAIPGVEAVINADIGQGPAIVTRNFRQLGMTQTLYMSHAAATLGYLEAVGKDGDGIRIPAPLLLVADTLADSDPQKKVLVKYRDDYVAATKRQPDAFGGYAHDGLLLLVDAMKRAKSAEPQKVRDALEATDGFVGTVGPIHMTPADHLGIDLGSFAMLTIRGGQWAPAAGR</sequence>
<dbReference type="CDD" id="cd06333">
    <property type="entry name" value="PBP1_ABC_RPA1789-like"/>
    <property type="match status" value="1"/>
</dbReference>
<keyword evidence="3 5" id="KW-0732">Signal</keyword>
<keyword evidence="4" id="KW-0029">Amino-acid transport</keyword>
<accession>A0A4V2RWQ6</accession>
<dbReference type="PANTHER" id="PTHR30483:SF38">
    <property type="entry name" value="BLR7848 PROTEIN"/>
    <property type="match status" value="1"/>
</dbReference>
<feature type="chain" id="PRO_5020555452" evidence="5">
    <location>
        <begin position="25"/>
        <end position="382"/>
    </location>
</feature>
<proteinExistence type="inferred from homology"/>
<dbReference type="InterPro" id="IPR000709">
    <property type="entry name" value="Leu_Ile_Val-bd"/>
</dbReference>
<evidence type="ECO:0000256" key="1">
    <source>
        <dbReference type="ARBA" id="ARBA00010062"/>
    </source>
</evidence>
<name>A0A4V2RWQ6_9HYPH</name>